<dbReference type="EMBL" id="CM017326">
    <property type="protein sequence ID" value="KAE8076547.1"/>
    <property type="molecule type" value="Genomic_DNA"/>
</dbReference>
<dbReference type="Proteomes" id="UP000327013">
    <property type="component" value="Chromosome 6"/>
</dbReference>
<accession>A0A5N6RF79</accession>
<organism evidence="1 2">
    <name type="scientific">Carpinus fangiana</name>
    <dbReference type="NCBI Taxonomy" id="176857"/>
    <lineage>
        <taxon>Eukaryota</taxon>
        <taxon>Viridiplantae</taxon>
        <taxon>Streptophyta</taxon>
        <taxon>Embryophyta</taxon>
        <taxon>Tracheophyta</taxon>
        <taxon>Spermatophyta</taxon>
        <taxon>Magnoliopsida</taxon>
        <taxon>eudicotyledons</taxon>
        <taxon>Gunneridae</taxon>
        <taxon>Pentapetalae</taxon>
        <taxon>rosids</taxon>
        <taxon>fabids</taxon>
        <taxon>Fagales</taxon>
        <taxon>Betulaceae</taxon>
        <taxon>Carpinus</taxon>
    </lineage>
</organism>
<reference evidence="1 2" key="1">
    <citation type="submission" date="2019-06" db="EMBL/GenBank/DDBJ databases">
        <title>A chromosomal-level reference genome of Carpinus fangiana (Coryloideae, Betulaceae).</title>
        <authorList>
            <person name="Yang X."/>
            <person name="Wang Z."/>
            <person name="Zhang L."/>
            <person name="Hao G."/>
            <person name="Liu J."/>
            <person name="Yang Y."/>
        </authorList>
    </citation>
    <scope>NUCLEOTIDE SEQUENCE [LARGE SCALE GENOMIC DNA]</scope>
    <source>
        <strain evidence="1">Cfa_2016G</strain>
        <tissue evidence="1">Leaf</tissue>
    </source>
</reference>
<gene>
    <name evidence="1" type="ORF">FH972_015190</name>
</gene>
<dbReference type="AlphaFoldDB" id="A0A5N6RF79"/>
<evidence type="ECO:0000313" key="2">
    <source>
        <dbReference type="Proteomes" id="UP000327013"/>
    </source>
</evidence>
<proteinExistence type="predicted"/>
<name>A0A5N6RF79_9ROSI</name>
<evidence type="ECO:0000313" key="1">
    <source>
        <dbReference type="EMBL" id="KAE8076547.1"/>
    </source>
</evidence>
<protein>
    <submittedName>
        <fullName evidence="1">Uncharacterized protein</fullName>
    </submittedName>
</protein>
<keyword evidence="2" id="KW-1185">Reference proteome</keyword>
<sequence length="61" mass="7107">MGNMAEDLTKQMKNVNLMEEECIMVATDKTVIKTLEVWGSSCLMGNYWQIELWGRRSSRLH</sequence>